<accession>A0A914RT36</accession>
<sequence length="75" mass="8205">MLLTPLDTNNLLFASPNTGTLPLYLSRISFAAVSYDSLEDPSSPIDRLPVKRLVLAAITSFTTYAQTSNLRCIKS</sequence>
<evidence type="ECO:0000313" key="1">
    <source>
        <dbReference type="Proteomes" id="UP000887564"/>
    </source>
</evidence>
<dbReference type="WBParaSite" id="PEQ_0000966001-mRNA-1">
    <property type="protein sequence ID" value="PEQ_0000966001-mRNA-1"/>
    <property type="gene ID" value="PEQ_0000966001"/>
</dbReference>
<keyword evidence="1" id="KW-1185">Reference proteome</keyword>
<dbReference type="AlphaFoldDB" id="A0A914RT36"/>
<protein>
    <submittedName>
        <fullName evidence="2">Uncharacterized protein</fullName>
    </submittedName>
</protein>
<evidence type="ECO:0000313" key="2">
    <source>
        <dbReference type="WBParaSite" id="PEQ_0000966001-mRNA-1"/>
    </source>
</evidence>
<reference evidence="2" key="1">
    <citation type="submission" date="2022-11" db="UniProtKB">
        <authorList>
            <consortium name="WormBaseParasite"/>
        </authorList>
    </citation>
    <scope>IDENTIFICATION</scope>
</reference>
<name>A0A914RT36_PAREQ</name>
<dbReference type="Proteomes" id="UP000887564">
    <property type="component" value="Unplaced"/>
</dbReference>
<organism evidence="1 2">
    <name type="scientific">Parascaris equorum</name>
    <name type="common">Equine roundworm</name>
    <dbReference type="NCBI Taxonomy" id="6256"/>
    <lineage>
        <taxon>Eukaryota</taxon>
        <taxon>Metazoa</taxon>
        <taxon>Ecdysozoa</taxon>
        <taxon>Nematoda</taxon>
        <taxon>Chromadorea</taxon>
        <taxon>Rhabditida</taxon>
        <taxon>Spirurina</taxon>
        <taxon>Ascaridomorpha</taxon>
        <taxon>Ascaridoidea</taxon>
        <taxon>Ascarididae</taxon>
        <taxon>Parascaris</taxon>
    </lineage>
</organism>
<proteinExistence type="predicted"/>